<keyword evidence="1" id="KW-0812">Transmembrane</keyword>
<gene>
    <name evidence="2" type="ORF">C3743_39930</name>
</gene>
<keyword evidence="1" id="KW-0472">Membrane</keyword>
<sequence>MASFAATAGDIANNATSSFNAIGLAVQVFFALCAVVLAGMAIFTFIKYNKTDGQGAKLSTGFMYVIGAACLFYITSLIQTGGDTVWGNGGGDKSRVQITR</sequence>
<evidence type="ECO:0008006" key="4">
    <source>
        <dbReference type="Google" id="ProtNLM"/>
    </source>
</evidence>
<dbReference type="Proteomes" id="UP000238655">
    <property type="component" value="Unassembled WGS sequence"/>
</dbReference>
<evidence type="ECO:0000313" key="2">
    <source>
        <dbReference type="EMBL" id="POZ80152.1"/>
    </source>
</evidence>
<evidence type="ECO:0000313" key="3">
    <source>
        <dbReference type="Proteomes" id="UP000238655"/>
    </source>
</evidence>
<proteinExistence type="predicted"/>
<dbReference type="AlphaFoldDB" id="A0A2S5DM35"/>
<dbReference type="EMBL" id="PQVP01000006">
    <property type="protein sequence ID" value="POZ80152.1"/>
    <property type="molecule type" value="Genomic_DNA"/>
</dbReference>
<name>A0A2S5DM35_9BURK</name>
<keyword evidence="1" id="KW-1133">Transmembrane helix</keyword>
<evidence type="ECO:0000256" key="1">
    <source>
        <dbReference type="SAM" id="Phobius"/>
    </source>
</evidence>
<feature type="transmembrane region" description="Helical" evidence="1">
    <location>
        <begin position="24"/>
        <end position="46"/>
    </location>
</feature>
<protein>
    <recommendedName>
        <fullName evidence="4">DUF4134 domain-containing protein</fullName>
    </recommendedName>
</protein>
<reference evidence="2 3" key="1">
    <citation type="submission" date="2018-01" db="EMBL/GenBank/DDBJ databases">
        <title>Successful Treatment of Persistent Burkholderia cepacia Bacteremia with Ceftazidime-Avibactam.</title>
        <authorList>
            <person name="Tamma P."/>
            <person name="Fan Y."/>
            <person name="Bergman Y."/>
            <person name="Sick-Samuels A."/>
            <person name="Hsu A."/>
            <person name="Timp W."/>
            <person name="Simner P."/>
        </authorList>
    </citation>
    <scope>NUCLEOTIDE SEQUENCE [LARGE SCALE GENOMIC DNA]</scope>
    <source>
        <strain evidence="2 3">170816</strain>
    </source>
</reference>
<comment type="caution">
    <text evidence="2">The sequence shown here is derived from an EMBL/GenBank/DDBJ whole genome shotgun (WGS) entry which is preliminary data.</text>
</comment>
<accession>A0A2S5DM35</accession>
<organism evidence="2 3">
    <name type="scientific">Burkholderia contaminans</name>
    <dbReference type="NCBI Taxonomy" id="488447"/>
    <lineage>
        <taxon>Bacteria</taxon>
        <taxon>Pseudomonadati</taxon>
        <taxon>Pseudomonadota</taxon>
        <taxon>Betaproteobacteria</taxon>
        <taxon>Burkholderiales</taxon>
        <taxon>Burkholderiaceae</taxon>
        <taxon>Burkholderia</taxon>
        <taxon>Burkholderia cepacia complex</taxon>
    </lineage>
</organism>
<feature type="transmembrane region" description="Helical" evidence="1">
    <location>
        <begin position="58"/>
        <end position="78"/>
    </location>
</feature>